<name>A0ABZ1RJ40_9ACTN</name>
<dbReference type="RefSeq" id="WP_190029914.1">
    <property type="nucleotide sequence ID" value="NZ_BMVE01000001.1"/>
</dbReference>
<evidence type="ECO:0000256" key="1">
    <source>
        <dbReference type="SAM" id="MobiDB-lite"/>
    </source>
</evidence>
<dbReference type="Proteomes" id="UP001432075">
    <property type="component" value="Chromosome"/>
</dbReference>
<feature type="chain" id="PRO_5047078324" description="Secreted protein" evidence="2">
    <location>
        <begin position="27"/>
        <end position="195"/>
    </location>
</feature>
<keyword evidence="2" id="KW-0732">Signal</keyword>
<sequence length="195" mass="20023">MSIRQKVKVRGGAVVAVAAALTLTLAGCGGGDDKPKEPQKSAPAQGQGSTPQKSASGEGKSPAPTEVIASVKGLAGLVMDINEVARDQDGYLTVSGQIKNTGTKTFAQMATWRGDEKNASPGSVAGATLVDSVGKKRYYVLRDTEGRCACTIGLTMINAGESVPFFAQFPAPPTTTTEVVFGLPTFDTATLKISG</sequence>
<evidence type="ECO:0000313" key="4">
    <source>
        <dbReference type="Proteomes" id="UP001432075"/>
    </source>
</evidence>
<evidence type="ECO:0008006" key="5">
    <source>
        <dbReference type="Google" id="ProtNLM"/>
    </source>
</evidence>
<feature type="compositionally biased region" description="Polar residues" evidence="1">
    <location>
        <begin position="42"/>
        <end position="55"/>
    </location>
</feature>
<keyword evidence="4" id="KW-1185">Reference proteome</keyword>
<evidence type="ECO:0000256" key="2">
    <source>
        <dbReference type="SAM" id="SignalP"/>
    </source>
</evidence>
<dbReference type="PROSITE" id="PS51257">
    <property type="entry name" value="PROKAR_LIPOPROTEIN"/>
    <property type="match status" value="1"/>
</dbReference>
<protein>
    <recommendedName>
        <fullName evidence="5">Secreted protein</fullName>
    </recommendedName>
</protein>
<reference evidence="3" key="1">
    <citation type="submission" date="2022-10" db="EMBL/GenBank/DDBJ databases">
        <title>The complete genomes of actinobacterial strains from the NBC collection.</title>
        <authorList>
            <person name="Joergensen T.S."/>
            <person name="Alvarez Arevalo M."/>
            <person name="Sterndorff E.B."/>
            <person name="Faurdal D."/>
            <person name="Vuksanovic O."/>
            <person name="Mourched A.-S."/>
            <person name="Charusanti P."/>
            <person name="Shaw S."/>
            <person name="Blin K."/>
            <person name="Weber T."/>
        </authorList>
    </citation>
    <scope>NUCLEOTIDE SEQUENCE</scope>
    <source>
        <strain evidence="3">NBC_00283</strain>
    </source>
</reference>
<accession>A0ABZ1RJ40</accession>
<feature type="signal peptide" evidence="2">
    <location>
        <begin position="1"/>
        <end position="26"/>
    </location>
</feature>
<feature type="region of interest" description="Disordered" evidence="1">
    <location>
        <begin position="27"/>
        <end position="64"/>
    </location>
</feature>
<proteinExistence type="predicted"/>
<organism evidence="3 4">
    <name type="scientific">Streptomyces goshikiensis</name>
    <dbReference type="NCBI Taxonomy" id="1942"/>
    <lineage>
        <taxon>Bacteria</taxon>
        <taxon>Bacillati</taxon>
        <taxon>Actinomycetota</taxon>
        <taxon>Actinomycetes</taxon>
        <taxon>Kitasatosporales</taxon>
        <taxon>Streptomycetaceae</taxon>
        <taxon>Streptomyces</taxon>
    </lineage>
</organism>
<dbReference type="EMBL" id="CP108057">
    <property type="protein sequence ID" value="WUO46825.1"/>
    <property type="molecule type" value="Genomic_DNA"/>
</dbReference>
<gene>
    <name evidence="3" type="ORF">OHU17_13770</name>
</gene>
<evidence type="ECO:0000313" key="3">
    <source>
        <dbReference type="EMBL" id="WUO46825.1"/>
    </source>
</evidence>